<dbReference type="AlphaFoldDB" id="A0A0E9RLS0"/>
<evidence type="ECO:0000313" key="1">
    <source>
        <dbReference type="EMBL" id="JAH29742.1"/>
    </source>
</evidence>
<proteinExistence type="predicted"/>
<protein>
    <submittedName>
        <fullName evidence="1">Uncharacterized protein</fullName>
    </submittedName>
</protein>
<accession>A0A0E9RLS0</accession>
<reference evidence="1" key="2">
    <citation type="journal article" date="2015" name="Fish Shellfish Immunol.">
        <title>Early steps in the European eel (Anguilla anguilla)-Vibrio vulnificus interaction in the gills: Role of the RtxA13 toxin.</title>
        <authorList>
            <person name="Callol A."/>
            <person name="Pajuelo D."/>
            <person name="Ebbesson L."/>
            <person name="Teles M."/>
            <person name="MacKenzie S."/>
            <person name="Amaro C."/>
        </authorList>
    </citation>
    <scope>NUCLEOTIDE SEQUENCE</scope>
</reference>
<sequence length="28" mass="3309">MPRPMALQLHTNCGKHPWCIQLFGYLRP</sequence>
<dbReference type="EMBL" id="GBXM01078835">
    <property type="protein sequence ID" value="JAH29742.1"/>
    <property type="molecule type" value="Transcribed_RNA"/>
</dbReference>
<name>A0A0E9RLS0_ANGAN</name>
<organism evidence="1">
    <name type="scientific">Anguilla anguilla</name>
    <name type="common">European freshwater eel</name>
    <name type="synonym">Muraena anguilla</name>
    <dbReference type="NCBI Taxonomy" id="7936"/>
    <lineage>
        <taxon>Eukaryota</taxon>
        <taxon>Metazoa</taxon>
        <taxon>Chordata</taxon>
        <taxon>Craniata</taxon>
        <taxon>Vertebrata</taxon>
        <taxon>Euteleostomi</taxon>
        <taxon>Actinopterygii</taxon>
        <taxon>Neopterygii</taxon>
        <taxon>Teleostei</taxon>
        <taxon>Anguilliformes</taxon>
        <taxon>Anguillidae</taxon>
        <taxon>Anguilla</taxon>
    </lineage>
</organism>
<dbReference type="EMBL" id="GBXM01037256">
    <property type="protein sequence ID" value="JAH71321.1"/>
    <property type="molecule type" value="Transcribed_RNA"/>
</dbReference>
<reference evidence="1" key="1">
    <citation type="submission" date="2014-11" db="EMBL/GenBank/DDBJ databases">
        <authorList>
            <person name="Amaro Gonzalez C."/>
        </authorList>
    </citation>
    <scope>NUCLEOTIDE SEQUENCE</scope>
</reference>